<comment type="cofactor">
    <cofactor evidence="8 10">
        <name>Zn(2+)</name>
        <dbReference type="ChEBI" id="CHEBI:29105"/>
    </cofactor>
    <text evidence="8 10">Binds 1 zinc ion per subunit.</text>
</comment>
<dbReference type="InterPro" id="IPR038418">
    <property type="entry name" value="6-PTP_synth/QueD_sf"/>
</dbReference>
<dbReference type="EMBL" id="DSBW01000099">
    <property type="protein sequence ID" value="HED30899.1"/>
    <property type="molecule type" value="Genomic_DNA"/>
</dbReference>
<evidence type="ECO:0000256" key="9">
    <source>
        <dbReference type="PIRSR" id="PIRSR006113-1"/>
    </source>
</evidence>
<keyword evidence="5 8" id="KW-0862">Zinc</keyword>
<evidence type="ECO:0000256" key="8">
    <source>
        <dbReference type="PIRNR" id="PIRNR006113"/>
    </source>
</evidence>
<dbReference type="PANTHER" id="PTHR12589:SF7">
    <property type="entry name" value="6-PYRUVOYL TETRAHYDROBIOPTERIN SYNTHASE"/>
    <property type="match status" value="1"/>
</dbReference>
<feature type="active site" description="Proton acceptor" evidence="9">
    <location>
        <position position="42"/>
    </location>
</feature>
<evidence type="ECO:0000256" key="10">
    <source>
        <dbReference type="PIRSR" id="PIRSR006113-2"/>
    </source>
</evidence>
<evidence type="ECO:0000256" key="7">
    <source>
        <dbReference type="ARBA" id="ARBA00048807"/>
    </source>
</evidence>
<dbReference type="EC" id="4.-.-.-" evidence="8"/>
<dbReference type="PIRSF" id="PIRSF006113">
    <property type="entry name" value="PTP_synth"/>
    <property type="match status" value="1"/>
</dbReference>
<feature type="binding site" evidence="10">
    <location>
        <position position="50"/>
    </location>
    <ligand>
        <name>Zn(2+)</name>
        <dbReference type="ChEBI" id="CHEBI:29105"/>
    </ligand>
</feature>
<gene>
    <name evidence="11" type="ORF">ENN50_04285</name>
</gene>
<dbReference type="InterPro" id="IPR007115">
    <property type="entry name" value="6-PTP_synth/QueD"/>
</dbReference>
<dbReference type="GO" id="GO:0008616">
    <property type="term" value="P:tRNA queuosine(34) biosynthetic process"/>
    <property type="evidence" value="ECO:0007669"/>
    <property type="project" value="UniProtKB-KW"/>
</dbReference>
<keyword evidence="8" id="KW-0671">Queuosine biosynthesis</keyword>
<feature type="active site" description="Charge relay system" evidence="9">
    <location>
        <position position="89"/>
    </location>
</feature>
<dbReference type="SUPFAM" id="SSF55620">
    <property type="entry name" value="Tetrahydrobiopterin biosynthesis enzymes-like"/>
    <property type="match status" value="1"/>
</dbReference>
<dbReference type="PANTHER" id="PTHR12589">
    <property type="entry name" value="PYRUVOYL TETRAHYDROBIOPTERIN SYNTHASE"/>
    <property type="match status" value="1"/>
</dbReference>
<evidence type="ECO:0000313" key="11">
    <source>
        <dbReference type="EMBL" id="HED30899.1"/>
    </source>
</evidence>
<evidence type="ECO:0000256" key="4">
    <source>
        <dbReference type="ARBA" id="ARBA00022723"/>
    </source>
</evidence>
<feature type="active site" description="Charge relay system" evidence="9">
    <location>
        <position position="138"/>
    </location>
</feature>
<reference evidence="11" key="1">
    <citation type="journal article" date="2020" name="mSystems">
        <title>Genome- and Community-Level Interaction Insights into Carbon Utilization and Element Cycling Functions of Hydrothermarchaeota in Hydrothermal Sediment.</title>
        <authorList>
            <person name="Zhou Z."/>
            <person name="Liu Y."/>
            <person name="Xu W."/>
            <person name="Pan J."/>
            <person name="Luo Z.H."/>
            <person name="Li M."/>
        </authorList>
    </citation>
    <scope>NUCLEOTIDE SEQUENCE [LARGE SCALE GENOMIC DNA]</scope>
    <source>
        <strain evidence="11">SpSt-1181</strain>
    </source>
</reference>
<dbReference type="GO" id="GO:0070497">
    <property type="term" value="F:6-carboxytetrahydropterin synthase activity"/>
    <property type="evidence" value="ECO:0007669"/>
    <property type="project" value="UniProtKB-EC"/>
</dbReference>
<dbReference type="AlphaFoldDB" id="A0A831SQ98"/>
<name>A0A831SQ98_PROAE</name>
<keyword evidence="4 8" id="KW-0479">Metal-binding</keyword>
<evidence type="ECO:0000256" key="6">
    <source>
        <dbReference type="ARBA" id="ARBA00023239"/>
    </source>
</evidence>
<comment type="similarity">
    <text evidence="2 8">Belongs to the PTPS family. QueD subfamily.</text>
</comment>
<feature type="binding site" evidence="10">
    <location>
        <position position="23"/>
    </location>
    <ligand>
        <name>Zn(2+)</name>
        <dbReference type="ChEBI" id="CHEBI:29105"/>
    </ligand>
</feature>
<feature type="binding site" evidence="10">
    <location>
        <position position="48"/>
    </location>
    <ligand>
        <name>Zn(2+)</name>
        <dbReference type="ChEBI" id="CHEBI:29105"/>
    </ligand>
</feature>
<evidence type="ECO:0000256" key="1">
    <source>
        <dbReference type="ARBA" id="ARBA00005061"/>
    </source>
</evidence>
<accession>A0A831SQ98</accession>
<dbReference type="GO" id="GO:0046872">
    <property type="term" value="F:metal ion binding"/>
    <property type="evidence" value="ECO:0007669"/>
    <property type="project" value="UniProtKB-KW"/>
</dbReference>
<evidence type="ECO:0000256" key="5">
    <source>
        <dbReference type="ARBA" id="ARBA00022833"/>
    </source>
</evidence>
<dbReference type="Pfam" id="PF01242">
    <property type="entry name" value="PTPS"/>
    <property type="match status" value="1"/>
</dbReference>
<keyword evidence="6 8" id="KW-0456">Lyase</keyword>
<dbReference type="UniPathway" id="UPA00391"/>
<organism evidence="11">
    <name type="scientific">Prosthecochloris aestuarii</name>
    <dbReference type="NCBI Taxonomy" id="1102"/>
    <lineage>
        <taxon>Bacteria</taxon>
        <taxon>Pseudomonadati</taxon>
        <taxon>Chlorobiota</taxon>
        <taxon>Chlorobiia</taxon>
        <taxon>Chlorobiales</taxon>
        <taxon>Chlorobiaceae</taxon>
        <taxon>Prosthecochloris</taxon>
    </lineage>
</organism>
<dbReference type="Proteomes" id="UP000886335">
    <property type="component" value="Unassembled WGS sequence"/>
</dbReference>
<protein>
    <recommendedName>
        <fullName evidence="3 8">6-carboxy-5,6,7,8-tetrahydropterin synthase</fullName>
        <ecNumber evidence="8">4.-.-.-</ecNumber>
    </recommendedName>
</protein>
<comment type="caution">
    <text evidence="11">The sequence shown here is derived from an EMBL/GenBank/DDBJ whole genome shotgun (WGS) entry which is preliminary data.</text>
</comment>
<comment type="pathway">
    <text evidence="1 8">Purine metabolism; 7-cyano-7-deazaguanine biosynthesis.</text>
</comment>
<proteinExistence type="inferred from homology"/>
<sequence length="149" mass="17422">MNDVLEKPRKVYVTRSVEFNAAHRLFNPSLSEEENHTVYGKCSNLYGHGHNYLAEITVSGIVDRETGFLIDMKELKMILEKEIMNRFDHKHLNFDVQELENTVPSTEVIAVTVWDILQDALQHYANKEIKLHEVRIHETRKNSVRYLGE</sequence>
<evidence type="ECO:0000256" key="3">
    <source>
        <dbReference type="ARBA" id="ARBA00018141"/>
    </source>
</evidence>
<dbReference type="FunFam" id="3.30.479.10:FF:000003">
    <property type="entry name" value="6-pyruvoyl tetrahydrobiopterin synthase"/>
    <property type="match status" value="1"/>
</dbReference>
<comment type="catalytic activity">
    <reaction evidence="7 8">
        <text>7,8-dihydroneopterin 3'-triphosphate + H2O = 6-carboxy-5,6,7,8-tetrahydropterin + triphosphate + acetaldehyde + 2 H(+)</text>
        <dbReference type="Rhea" id="RHEA:27966"/>
        <dbReference type="ChEBI" id="CHEBI:15343"/>
        <dbReference type="ChEBI" id="CHEBI:15377"/>
        <dbReference type="ChEBI" id="CHEBI:15378"/>
        <dbReference type="ChEBI" id="CHEBI:18036"/>
        <dbReference type="ChEBI" id="CHEBI:58462"/>
        <dbReference type="ChEBI" id="CHEBI:61032"/>
        <dbReference type="EC" id="4.1.2.50"/>
    </reaction>
</comment>
<evidence type="ECO:0000256" key="2">
    <source>
        <dbReference type="ARBA" id="ARBA00008900"/>
    </source>
</evidence>
<dbReference type="Gene3D" id="3.30.479.10">
    <property type="entry name" value="6-pyruvoyl tetrahydropterin synthase/QueD"/>
    <property type="match status" value="1"/>
</dbReference>